<feature type="non-terminal residue" evidence="2">
    <location>
        <position position="1"/>
    </location>
</feature>
<evidence type="ECO:0000259" key="1">
    <source>
        <dbReference type="Pfam" id="PF15024"/>
    </source>
</evidence>
<evidence type="ECO:0000313" key="3">
    <source>
        <dbReference type="Proteomes" id="UP001434883"/>
    </source>
</evidence>
<feature type="domain" description="Glycosyltransferase family 18 catalytic" evidence="1">
    <location>
        <begin position="2"/>
        <end position="56"/>
    </location>
</feature>
<gene>
    <name evidence="2" type="primary">MGAT5B_2</name>
    <name evidence="2" type="ORF">XENOCAPTIV_011617</name>
</gene>
<dbReference type="InterPro" id="IPR026116">
    <property type="entry name" value="GT18_cat"/>
</dbReference>
<comment type="caution">
    <text evidence="2">The sequence shown here is derived from an EMBL/GenBank/DDBJ whole genome shotgun (WGS) entry which is preliminary data.</text>
</comment>
<accession>A0ABV0Q9F7</accession>
<dbReference type="Pfam" id="PF15024">
    <property type="entry name" value="Glyco_transf_18"/>
    <property type="match status" value="1"/>
</dbReference>
<protein>
    <submittedName>
        <fullName evidence="2">Alpha-1,6-mannosylglycoprotein 6-beta-N-acetylglucosaminyltransferase B</fullName>
    </submittedName>
</protein>
<organism evidence="2 3">
    <name type="scientific">Xenoophorus captivus</name>
    <dbReference type="NCBI Taxonomy" id="1517983"/>
    <lineage>
        <taxon>Eukaryota</taxon>
        <taxon>Metazoa</taxon>
        <taxon>Chordata</taxon>
        <taxon>Craniata</taxon>
        <taxon>Vertebrata</taxon>
        <taxon>Euteleostomi</taxon>
        <taxon>Actinopterygii</taxon>
        <taxon>Neopterygii</taxon>
        <taxon>Teleostei</taxon>
        <taxon>Neoteleostei</taxon>
        <taxon>Acanthomorphata</taxon>
        <taxon>Ovalentaria</taxon>
        <taxon>Atherinomorphae</taxon>
        <taxon>Cyprinodontiformes</taxon>
        <taxon>Goodeidae</taxon>
        <taxon>Xenoophorus</taxon>
    </lineage>
</organism>
<sequence>AAFRTDLSVLLDQVGGGKESLSFMKRRIRRLAQQWATAANRLDAKLGQRWRDQKKVRC</sequence>
<proteinExistence type="predicted"/>
<dbReference type="Proteomes" id="UP001434883">
    <property type="component" value="Unassembled WGS sequence"/>
</dbReference>
<dbReference type="EMBL" id="JAHRIN010002476">
    <property type="protein sequence ID" value="MEQ2192438.1"/>
    <property type="molecule type" value="Genomic_DNA"/>
</dbReference>
<evidence type="ECO:0000313" key="2">
    <source>
        <dbReference type="EMBL" id="MEQ2192438.1"/>
    </source>
</evidence>
<reference evidence="2 3" key="1">
    <citation type="submission" date="2021-06" db="EMBL/GenBank/DDBJ databases">
        <authorList>
            <person name="Palmer J.M."/>
        </authorList>
    </citation>
    <scope>NUCLEOTIDE SEQUENCE [LARGE SCALE GENOMIC DNA]</scope>
    <source>
        <strain evidence="2 3">XC_2019</strain>
        <tissue evidence="2">Muscle</tissue>
    </source>
</reference>
<name>A0ABV0Q9F7_9TELE</name>
<keyword evidence="3" id="KW-1185">Reference proteome</keyword>